<dbReference type="InterPro" id="IPR043504">
    <property type="entry name" value="Peptidase_S1_PA_chymotrypsin"/>
</dbReference>
<proteinExistence type="predicted"/>
<dbReference type="PROSITE" id="PS50240">
    <property type="entry name" value="TRYPSIN_DOM"/>
    <property type="match status" value="1"/>
</dbReference>
<evidence type="ECO:0000256" key="1">
    <source>
        <dbReference type="SAM" id="SignalP"/>
    </source>
</evidence>
<evidence type="ECO:0000313" key="3">
    <source>
        <dbReference type="EMBL" id="KJH43893.1"/>
    </source>
</evidence>
<dbReference type="PROSITE" id="PS00135">
    <property type="entry name" value="TRYPSIN_SER"/>
    <property type="match status" value="1"/>
</dbReference>
<dbReference type="PANTHER" id="PTHR24260:SF136">
    <property type="entry name" value="GH08193P-RELATED"/>
    <property type="match status" value="1"/>
</dbReference>
<name>A0A0D8XH19_DICVI</name>
<organism evidence="3 4">
    <name type="scientific">Dictyocaulus viviparus</name>
    <name type="common">Bovine lungworm</name>
    <dbReference type="NCBI Taxonomy" id="29172"/>
    <lineage>
        <taxon>Eukaryota</taxon>
        <taxon>Metazoa</taxon>
        <taxon>Ecdysozoa</taxon>
        <taxon>Nematoda</taxon>
        <taxon>Chromadorea</taxon>
        <taxon>Rhabditida</taxon>
        <taxon>Rhabditina</taxon>
        <taxon>Rhabditomorpha</taxon>
        <taxon>Strongyloidea</taxon>
        <taxon>Metastrongylidae</taxon>
        <taxon>Dictyocaulus</taxon>
    </lineage>
</organism>
<dbReference type="Proteomes" id="UP000053766">
    <property type="component" value="Unassembled WGS sequence"/>
</dbReference>
<dbReference type="InterPro" id="IPR051333">
    <property type="entry name" value="CLIP_Serine_Protease"/>
</dbReference>
<dbReference type="Gene3D" id="2.40.10.10">
    <property type="entry name" value="Trypsin-like serine proteases"/>
    <property type="match status" value="1"/>
</dbReference>
<feature type="domain" description="Peptidase S1" evidence="2">
    <location>
        <begin position="111"/>
        <end position="330"/>
    </location>
</feature>
<reference evidence="4" key="2">
    <citation type="journal article" date="2016" name="Sci. Rep.">
        <title>Dictyocaulus viviparus genome, variome and transcriptome elucidate lungworm biology and support future intervention.</title>
        <authorList>
            <person name="McNulty S.N."/>
            <person name="Strube C."/>
            <person name="Rosa B.A."/>
            <person name="Martin J.C."/>
            <person name="Tyagi R."/>
            <person name="Choi Y.J."/>
            <person name="Wang Q."/>
            <person name="Hallsworth Pepin K."/>
            <person name="Zhang X."/>
            <person name="Ozersky P."/>
            <person name="Wilson R.K."/>
            <person name="Sternberg P.W."/>
            <person name="Gasser R.B."/>
            <person name="Mitreva M."/>
        </authorList>
    </citation>
    <scope>NUCLEOTIDE SEQUENCE [LARGE SCALE GENOMIC DNA]</scope>
    <source>
        <strain evidence="4">HannoverDv2000</strain>
    </source>
</reference>
<dbReference type="STRING" id="29172.A0A0D8XH19"/>
<dbReference type="OrthoDB" id="7754674at2759"/>
<gene>
    <name evidence="3" type="ORF">DICVIV_10078</name>
</gene>
<accession>A0A0D8XH19</accession>
<evidence type="ECO:0000259" key="2">
    <source>
        <dbReference type="PROSITE" id="PS50240"/>
    </source>
</evidence>
<dbReference type="InterPro" id="IPR009003">
    <property type="entry name" value="Peptidase_S1_PA"/>
</dbReference>
<reference evidence="3 4" key="1">
    <citation type="submission" date="2013-11" db="EMBL/GenBank/DDBJ databases">
        <title>Draft genome of the bovine lungworm Dictyocaulus viviparus.</title>
        <authorList>
            <person name="Mitreva M."/>
        </authorList>
    </citation>
    <scope>NUCLEOTIDE SEQUENCE [LARGE SCALE GENOMIC DNA]</scope>
    <source>
        <strain evidence="3 4">HannoverDv2000</strain>
    </source>
</reference>
<sequence>MLILMPLVSLSRVLSINITHDENCYLKEHCGAHVLVMTSIELKIDKSKKREDDQHDYGKCSYKARKVNRWNRGKKERVSMDCSILRKQIDVSIIWQRNFYQWMQWCTNLKATCYDSSTLCNSINEALFRKSLEKQVRRDRYSVEPQSSIQILIGSGCLDPEHCKHLTTYSVTSIKVHAEYDPCQKVNDLALFDIWPEISPEHGSPICMTKPRESLHDQLTAVGFGIDREFNFLATTRHMETGPLSVLRSVNLTRMKNRPQRLKRIPMYGIRRGICNGDSGGPLAQDNEGKYTVEGIAMSMMVPCNVERDTRISIFVDLREYIDWICMNTGVCLLTNIKKDCEKPPSQMD</sequence>
<feature type="signal peptide" evidence="1">
    <location>
        <begin position="1"/>
        <end position="15"/>
    </location>
</feature>
<keyword evidence="1" id="KW-0732">Signal</keyword>
<protein>
    <submittedName>
        <fullName evidence="3">Trypsin</fullName>
    </submittedName>
</protein>
<dbReference type="InterPro" id="IPR001254">
    <property type="entry name" value="Trypsin_dom"/>
</dbReference>
<dbReference type="SUPFAM" id="SSF50494">
    <property type="entry name" value="Trypsin-like serine proteases"/>
    <property type="match status" value="1"/>
</dbReference>
<keyword evidence="4" id="KW-1185">Reference proteome</keyword>
<dbReference type="EMBL" id="KN716517">
    <property type="protein sequence ID" value="KJH43893.1"/>
    <property type="molecule type" value="Genomic_DNA"/>
</dbReference>
<evidence type="ECO:0000313" key="4">
    <source>
        <dbReference type="Proteomes" id="UP000053766"/>
    </source>
</evidence>
<dbReference type="AlphaFoldDB" id="A0A0D8XH19"/>
<feature type="chain" id="PRO_5013220965" evidence="1">
    <location>
        <begin position="16"/>
        <end position="349"/>
    </location>
</feature>
<dbReference type="InterPro" id="IPR033116">
    <property type="entry name" value="TRYPSIN_SER"/>
</dbReference>
<dbReference type="Pfam" id="PF00089">
    <property type="entry name" value="Trypsin"/>
    <property type="match status" value="1"/>
</dbReference>
<dbReference type="PANTHER" id="PTHR24260">
    <property type="match status" value="1"/>
</dbReference>
<dbReference type="GO" id="GO:0004252">
    <property type="term" value="F:serine-type endopeptidase activity"/>
    <property type="evidence" value="ECO:0007669"/>
    <property type="project" value="InterPro"/>
</dbReference>
<dbReference type="GO" id="GO:0006508">
    <property type="term" value="P:proteolysis"/>
    <property type="evidence" value="ECO:0007669"/>
    <property type="project" value="InterPro"/>
</dbReference>